<gene>
    <name evidence="2" type="ORF">SAMN02194393_02605</name>
</gene>
<dbReference type="PANTHER" id="PTHR30411:SF1">
    <property type="entry name" value="CYTOPLASMIC PROTEIN"/>
    <property type="match status" value="1"/>
</dbReference>
<sequence>MALEDVKRFFKDNNLEYEIFELDESTATVELAAKAHGVKPELIAKTMAFKLKDRDILIVTKGDARIDNRKYKDTFKTKCKMLKPDEVLEITGHPVGGVCPFGLRNPLEVYLDISLKNYEYVYPAAGATNSSIKITPADLSKITVAQWVDVCK</sequence>
<dbReference type="GO" id="GO:0002161">
    <property type="term" value="F:aminoacyl-tRNA deacylase activity"/>
    <property type="evidence" value="ECO:0007669"/>
    <property type="project" value="InterPro"/>
</dbReference>
<evidence type="ECO:0000313" key="3">
    <source>
        <dbReference type="Proteomes" id="UP000190285"/>
    </source>
</evidence>
<evidence type="ECO:0000313" key="2">
    <source>
        <dbReference type="EMBL" id="SKC72328.1"/>
    </source>
</evidence>
<dbReference type="STRING" id="36842.SAMN02194393_02605"/>
<feature type="domain" description="YbaK/aminoacyl-tRNA synthetase-associated" evidence="1">
    <location>
        <begin position="24"/>
        <end position="141"/>
    </location>
</feature>
<dbReference type="OrthoDB" id="9798760at2"/>
<proteinExistence type="predicted"/>
<dbReference type="EMBL" id="FUZT01000006">
    <property type="protein sequence ID" value="SKC72328.1"/>
    <property type="molecule type" value="Genomic_DNA"/>
</dbReference>
<keyword evidence="3" id="KW-1185">Reference proteome</keyword>
<dbReference type="RefSeq" id="WP_079492131.1">
    <property type="nucleotide sequence ID" value="NZ_FUZT01000006.1"/>
</dbReference>
<evidence type="ECO:0000259" key="1">
    <source>
        <dbReference type="Pfam" id="PF04073"/>
    </source>
</evidence>
<accession>A0A1T5LA81</accession>
<dbReference type="CDD" id="cd04333">
    <property type="entry name" value="ProX_deacylase"/>
    <property type="match status" value="1"/>
</dbReference>
<reference evidence="2 3" key="1">
    <citation type="submission" date="2017-02" db="EMBL/GenBank/DDBJ databases">
        <authorList>
            <person name="Peterson S.W."/>
        </authorList>
    </citation>
    <scope>NUCLEOTIDE SEQUENCE [LARGE SCALE GENOMIC DNA]</scope>
    <source>
        <strain evidence="2 3">M1</strain>
    </source>
</reference>
<dbReference type="AlphaFoldDB" id="A0A1T5LA81"/>
<organism evidence="2 3">
    <name type="scientific">Maledivibacter halophilus</name>
    <dbReference type="NCBI Taxonomy" id="36842"/>
    <lineage>
        <taxon>Bacteria</taxon>
        <taxon>Bacillati</taxon>
        <taxon>Bacillota</taxon>
        <taxon>Clostridia</taxon>
        <taxon>Peptostreptococcales</taxon>
        <taxon>Caminicellaceae</taxon>
        <taxon>Maledivibacter</taxon>
    </lineage>
</organism>
<dbReference type="Gene3D" id="3.90.960.10">
    <property type="entry name" value="YbaK/aminoacyl-tRNA synthetase-associated domain"/>
    <property type="match status" value="1"/>
</dbReference>
<protein>
    <submittedName>
        <fullName evidence="2">Cys-tRNA(Pro) deacylase</fullName>
    </submittedName>
</protein>
<dbReference type="InterPro" id="IPR036754">
    <property type="entry name" value="YbaK/aa-tRNA-synt-asso_dom_sf"/>
</dbReference>
<dbReference type="InterPro" id="IPR007214">
    <property type="entry name" value="YbaK/aa-tRNA-synth-assoc-dom"/>
</dbReference>
<dbReference type="Proteomes" id="UP000190285">
    <property type="component" value="Unassembled WGS sequence"/>
</dbReference>
<dbReference type="SUPFAM" id="SSF55826">
    <property type="entry name" value="YbaK/ProRS associated domain"/>
    <property type="match status" value="1"/>
</dbReference>
<dbReference type="Pfam" id="PF04073">
    <property type="entry name" value="tRNA_edit"/>
    <property type="match status" value="1"/>
</dbReference>
<dbReference type="PANTHER" id="PTHR30411">
    <property type="entry name" value="CYTOPLASMIC PROTEIN"/>
    <property type="match status" value="1"/>
</dbReference>
<name>A0A1T5LA81_9FIRM</name>